<dbReference type="PANTHER" id="PTHR23360">
    <property type="entry name" value="G-PROTEIN COUPLED RECEPTORS FAMILY 1 PROFILE DOMAIN-CONTAINING PROTEIN-RELATED"/>
    <property type="match status" value="1"/>
</dbReference>
<proteinExistence type="predicted"/>
<comment type="subcellular location">
    <subcellularLocation>
        <location evidence="1">Membrane</location>
    </subcellularLocation>
</comment>
<organism evidence="7 8">
    <name type="scientific">Steinernema hermaphroditum</name>
    <dbReference type="NCBI Taxonomy" id="289476"/>
    <lineage>
        <taxon>Eukaryota</taxon>
        <taxon>Metazoa</taxon>
        <taxon>Ecdysozoa</taxon>
        <taxon>Nematoda</taxon>
        <taxon>Chromadorea</taxon>
        <taxon>Rhabditida</taxon>
        <taxon>Tylenchina</taxon>
        <taxon>Panagrolaimomorpha</taxon>
        <taxon>Strongyloidoidea</taxon>
        <taxon>Steinernematidae</taxon>
        <taxon>Steinernema</taxon>
    </lineage>
</organism>
<evidence type="ECO:0000256" key="3">
    <source>
        <dbReference type="ARBA" id="ARBA00022989"/>
    </source>
</evidence>
<feature type="domain" description="G-protein coupled receptors family 1 profile" evidence="6">
    <location>
        <begin position="279"/>
        <end position="525"/>
    </location>
</feature>
<keyword evidence="8" id="KW-1185">Reference proteome</keyword>
<dbReference type="InterPro" id="IPR047130">
    <property type="entry name" value="7TM_GPCR_Srsx_nematod"/>
</dbReference>
<evidence type="ECO:0000313" key="7">
    <source>
        <dbReference type="EMBL" id="KAK0401264.1"/>
    </source>
</evidence>
<feature type="transmembrane region" description="Helical" evidence="5">
    <location>
        <begin position="210"/>
        <end position="232"/>
    </location>
</feature>
<sequence length="661" mass="75497">MHDFMTTSIFIYIIGVFGIFGNINILIAIYRLKPRLKSSILVGLLAFSDFFCIVSELQNATRTLLDVQSYRRECFWAISTYLFMTEVQSFLMAALAFDRLFAFAFPFRYVAIRTSTYIICCCIPALIVATSFLIVGAVYINDEPIVACNPPLAYVPSVTAVWGYIGIITDLCTLSFSAIALAILLLKMSKLRHEFHSSSEYHALQTQKKLSTSCCVMILVFLLTTFATHVVLTISERLDIGADTAAVIQTNAVIFMMISYSQSYYVYFFCSKLYREAFKKQLMFLLPKRIRNVLWKQQGLLVGLLAFADVFCIVSELQNAIRTIFHVQSYRRECFWAISPYLVMTEVQSCLMSALAFDRLFAFAFPIKYVTIHTPKYVFCCCLPAMVTSVSFLIVGAFNLDDEPLVACNPPLAYAGPVSKIWGYVGVGIDMCTLTFYVTALIILLIKLLNSRRALHSEYQILDKQKKLSTSCSVMILVFLFSTFTSNVVIYLSRQLNISEGMSEKLETYMVILMMISYSQSYYVYFACSKLYRETFKKQLLLLKSRRAHFSEFEVLNKQKKLSTSCCVMITVFLMSSFVSNMVMFLSKKLNISETLADKLDTYMVVPAMISYSQSYYVYFACSRLYRETFKKQLQFILPGWLGRVLNDPRVTIVSVTPSRY</sequence>
<dbReference type="InterPro" id="IPR019424">
    <property type="entry name" value="7TM_GPCR_Srsx"/>
</dbReference>
<feature type="transmembrane region" description="Helical" evidence="5">
    <location>
        <begin position="421"/>
        <end position="449"/>
    </location>
</feature>
<keyword evidence="4 5" id="KW-0472">Membrane</keyword>
<feature type="transmembrane region" description="Helical" evidence="5">
    <location>
        <begin position="160"/>
        <end position="186"/>
    </location>
</feature>
<feature type="transmembrane region" description="Helical" evidence="5">
    <location>
        <begin position="299"/>
        <end position="321"/>
    </location>
</feature>
<dbReference type="Pfam" id="PF10320">
    <property type="entry name" value="7TM_GPCR_Srsx"/>
    <property type="match status" value="3"/>
</dbReference>
<evidence type="ECO:0000256" key="1">
    <source>
        <dbReference type="ARBA" id="ARBA00004370"/>
    </source>
</evidence>
<feature type="transmembrane region" description="Helical" evidence="5">
    <location>
        <begin position="341"/>
        <end position="365"/>
    </location>
</feature>
<dbReference type="PROSITE" id="PS50262">
    <property type="entry name" value="G_PROTEIN_RECEP_F1_2"/>
    <property type="match status" value="2"/>
</dbReference>
<keyword evidence="2 5" id="KW-0812">Transmembrane</keyword>
<comment type="caution">
    <text evidence="7">The sequence shown here is derived from an EMBL/GenBank/DDBJ whole genome shotgun (WGS) entry which is preliminary data.</text>
</comment>
<keyword evidence="3 5" id="KW-1133">Transmembrane helix</keyword>
<gene>
    <name evidence="7" type="ORF">QR680_015675</name>
</gene>
<protein>
    <recommendedName>
        <fullName evidence="6">G-protein coupled receptors family 1 profile domain-containing protein</fullName>
    </recommendedName>
</protein>
<dbReference type="Proteomes" id="UP001175271">
    <property type="component" value="Unassembled WGS sequence"/>
</dbReference>
<evidence type="ECO:0000259" key="6">
    <source>
        <dbReference type="PROSITE" id="PS50262"/>
    </source>
</evidence>
<dbReference type="GO" id="GO:0004930">
    <property type="term" value="F:G protein-coupled receptor activity"/>
    <property type="evidence" value="ECO:0007669"/>
    <property type="project" value="InterPro"/>
</dbReference>
<feature type="transmembrane region" description="Helical" evidence="5">
    <location>
        <begin position="562"/>
        <end position="583"/>
    </location>
</feature>
<feature type="transmembrane region" description="Helical" evidence="5">
    <location>
        <begin position="78"/>
        <end position="97"/>
    </location>
</feature>
<dbReference type="GO" id="GO:0016020">
    <property type="term" value="C:membrane"/>
    <property type="evidence" value="ECO:0007669"/>
    <property type="project" value="UniProtKB-SubCell"/>
</dbReference>
<feature type="transmembrane region" description="Helical" evidence="5">
    <location>
        <begin position="508"/>
        <end position="528"/>
    </location>
</feature>
<feature type="transmembrane region" description="Helical" evidence="5">
    <location>
        <begin position="377"/>
        <end position="401"/>
    </location>
</feature>
<dbReference type="SMART" id="SM01381">
    <property type="entry name" value="7TM_GPCR_Srsx"/>
    <property type="match status" value="2"/>
</dbReference>
<dbReference type="SUPFAM" id="SSF81321">
    <property type="entry name" value="Family A G protein-coupled receptor-like"/>
    <property type="match status" value="2"/>
</dbReference>
<accession>A0AA39H9L4</accession>
<feature type="transmembrane region" description="Helical" evidence="5">
    <location>
        <begin position="470"/>
        <end position="493"/>
    </location>
</feature>
<dbReference type="EMBL" id="JAUCMV010000004">
    <property type="protein sequence ID" value="KAK0401264.1"/>
    <property type="molecule type" value="Genomic_DNA"/>
</dbReference>
<evidence type="ECO:0000256" key="4">
    <source>
        <dbReference type="ARBA" id="ARBA00023136"/>
    </source>
</evidence>
<feature type="transmembrane region" description="Helical" evidence="5">
    <location>
        <begin position="117"/>
        <end position="140"/>
    </location>
</feature>
<dbReference type="PANTHER" id="PTHR23360:SF37">
    <property type="entry name" value="G-PROTEIN COUPLED RECEPTORS FAMILY 1 PROFILE DOMAIN-CONTAINING PROTEIN"/>
    <property type="match status" value="1"/>
</dbReference>
<dbReference type="Gene3D" id="1.20.1070.10">
    <property type="entry name" value="Rhodopsin 7-helix transmembrane proteins"/>
    <property type="match status" value="2"/>
</dbReference>
<feature type="transmembrane region" description="Helical" evidence="5">
    <location>
        <begin position="603"/>
        <end position="622"/>
    </location>
</feature>
<feature type="transmembrane region" description="Helical" evidence="5">
    <location>
        <begin position="252"/>
        <end position="270"/>
    </location>
</feature>
<feature type="transmembrane region" description="Helical" evidence="5">
    <location>
        <begin position="39"/>
        <end position="58"/>
    </location>
</feature>
<evidence type="ECO:0000313" key="8">
    <source>
        <dbReference type="Proteomes" id="UP001175271"/>
    </source>
</evidence>
<feature type="transmembrane region" description="Helical" evidence="5">
    <location>
        <begin position="6"/>
        <end position="27"/>
    </location>
</feature>
<dbReference type="InterPro" id="IPR017452">
    <property type="entry name" value="GPCR_Rhodpsn_7TM"/>
</dbReference>
<dbReference type="AlphaFoldDB" id="A0AA39H9L4"/>
<name>A0AA39H9L4_9BILA</name>
<reference evidence="7" key="1">
    <citation type="submission" date="2023-06" db="EMBL/GenBank/DDBJ databases">
        <title>Genomic analysis of the entomopathogenic nematode Steinernema hermaphroditum.</title>
        <authorList>
            <person name="Schwarz E.M."/>
            <person name="Heppert J.K."/>
            <person name="Baniya A."/>
            <person name="Schwartz H.T."/>
            <person name="Tan C.-H."/>
            <person name="Antoshechkin I."/>
            <person name="Sternberg P.W."/>
            <person name="Goodrich-Blair H."/>
            <person name="Dillman A.R."/>
        </authorList>
    </citation>
    <scope>NUCLEOTIDE SEQUENCE</scope>
    <source>
        <strain evidence="7">PS9179</strain>
        <tissue evidence="7">Whole animal</tissue>
    </source>
</reference>
<feature type="domain" description="G-protein coupled receptors family 1 profile" evidence="6">
    <location>
        <begin position="21"/>
        <end position="267"/>
    </location>
</feature>
<dbReference type="InterPro" id="IPR000276">
    <property type="entry name" value="GPCR_Rhodpsn"/>
</dbReference>
<evidence type="ECO:0000256" key="5">
    <source>
        <dbReference type="SAM" id="Phobius"/>
    </source>
</evidence>
<evidence type="ECO:0000256" key="2">
    <source>
        <dbReference type="ARBA" id="ARBA00022692"/>
    </source>
</evidence>